<proteinExistence type="predicted"/>
<dbReference type="PANTHER" id="PTHR38011">
    <property type="entry name" value="DIHYDROFOLATE REDUCTASE FAMILY PROTEIN (AFU_ORTHOLOGUE AFUA_8G06820)"/>
    <property type="match status" value="1"/>
</dbReference>
<dbReference type="RefSeq" id="WP_161810054.1">
    <property type="nucleotide sequence ID" value="NZ_BLJN01000001.1"/>
</dbReference>
<dbReference type="PANTHER" id="PTHR38011:SF11">
    <property type="entry name" value="2,5-DIAMINO-6-RIBOSYLAMINO-4(3H)-PYRIMIDINONE 5'-PHOSPHATE REDUCTASE"/>
    <property type="match status" value="1"/>
</dbReference>
<gene>
    <name evidence="2" type="ORF">GCM10011487_01190</name>
</gene>
<dbReference type="SUPFAM" id="SSF53597">
    <property type="entry name" value="Dihydrofolate reductase-like"/>
    <property type="match status" value="1"/>
</dbReference>
<feature type="domain" description="Bacterial bifunctional deaminase-reductase C-terminal" evidence="1">
    <location>
        <begin position="3"/>
        <end position="181"/>
    </location>
</feature>
<name>A0A829Y4Q5_9GAMM</name>
<dbReference type="GO" id="GO:0008703">
    <property type="term" value="F:5-amino-6-(5-phosphoribosylamino)uracil reductase activity"/>
    <property type="evidence" value="ECO:0007669"/>
    <property type="project" value="InterPro"/>
</dbReference>
<organism evidence="2 3">
    <name type="scientific">Steroidobacter agaridevorans</name>
    <dbReference type="NCBI Taxonomy" id="2695856"/>
    <lineage>
        <taxon>Bacteria</taxon>
        <taxon>Pseudomonadati</taxon>
        <taxon>Pseudomonadota</taxon>
        <taxon>Gammaproteobacteria</taxon>
        <taxon>Steroidobacterales</taxon>
        <taxon>Steroidobacteraceae</taxon>
        <taxon>Steroidobacter</taxon>
    </lineage>
</organism>
<protein>
    <submittedName>
        <fullName evidence="2">Riboflavin biosynthesis protein RibD</fullName>
    </submittedName>
</protein>
<comment type="caution">
    <text evidence="2">The sequence shown here is derived from an EMBL/GenBank/DDBJ whole genome shotgun (WGS) entry which is preliminary data.</text>
</comment>
<reference evidence="3" key="1">
    <citation type="submission" date="2020-01" db="EMBL/GenBank/DDBJ databases">
        <title>'Steroidobacter agaridevorans' sp. nov., agar-degrading bacteria isolated from rhizosphere soils.</title>
        <authorList>
            <person name="Ikenaga M."/>
            <person name="Kataoka M."/>
            <person name="Murouchi A."/>
            <person name="Katsuragi S."/>
            <person name="Sakai M."/>
        </authorList>
    </citation>
    <scope>NUCLEOTIDE SEQUENCE [LARGE SCALE GENOMIC DNA]</scope>
    <source>
        <strain evidence="3">YU21-B</strain>
    </source>
</reference>
<dbReference type="InterPro" id="IPR002734">
    <property type="entry name" value="RibDG_C"/>
</dbReference>
<dbReference type="InterPro" id="IPR024072">
    <property type="entry name" value="DHFR-like_dom_sf"/>
</dbReference>
<dbReference type="InterPro" id="IPR050765">
    <property type="entry name" value="Riboflavin_Biosynth_HTPR"/>
</dbReference>
<evidence type="ECO:0000313" key="2">
    <source>
        <dbReference type="EMBL" id="GFE78119.1"/>
    </source>
</evidence>
<dbReference type="Proteomes" id="UP000445000">
    <property type="component" value="Unassembled WGS sequence"/>
</dbReference>
<dbReference type="Gene3D" id="3.40.430.10">
    <property type="entry name" value="Dihydrofolate Reductase, subunit A"/>
    <property type="match status" value="1"/>
</dbReference>
<dbReference type="Pfam" id="PF01872">
    <property type="entry name" value="RibD_C"/>
    <property type="match status" value="1"/>
</dbReference>
<dbReference type="AlphaFoldDB" id="A0A829Y4Q5"/>
<evidence type="ECO:0000259" key="1">
    <source>
        <dbReference type="Pfam" id="PF01872"/>
    </source>
</evidence>
<evidence type="ECO:0000313" key="3">
    <source>
        <dbReference type="Proteomes" id="UP000445000"/>
    </source>
</evidence>
<dbReference type="GO" id="GO:0009231">
    <property type="term" value="P:riboflavin biosynthetic process"/>
    <property type="evidence" value="ECO:0007669"/>
    <property type="project" value="InterPro"/>
</dbReference>
<dbReference type="EMBL" id="BLJN01000001">
    <property type="protein sequence ID" value="GFE78119.1"/>
    <property type="molecule type" value="Genomic_DNA"/>
</dbReference>
<sequence length="189" mass="20354">MGKVIVEQIVSLDGYAEDADGGIDFFVNANWVNDADTEQLRMLSGVSAIVLGSKTYRMFADYWPSADPAAEPIAAPIRELPKFVVSSTLESAPWGTNASAEILRGDAVAAVRGLRHRFAGDLIVWGSLSLSDALLRAGEVDVLRLRVLPVLLGRGRSFTPSDMSLRRLSLVSAQSFTGGLVVLEYKTKA</sequence>
<accession>A0A829Y4Q5</accession>
<keyword evidence="3" id="KW-1185">Reference proteome</keyword>